<organism evidence="1 2">
    <name type="scientific">Rhodanobacter humi</name>
    <dbReference type="NCBI Taxonomy" id="1888173"/>
    <lineage>
        <taxon>Bacteria</taxon>
        <taxon>Pseudomonadati</taxon>
        <taxon>Pseudomonadota</taxon>
        <taxon>Gammaproteobacteria</taxon>
        <taxon>Lysobacterales</taxon>
        <taxon>Rhodanobacteraceae</taxon>
        <taxon>Rhodanobacter</taxon>
    </lineage>
</organism>
<evidence type="ECO:0000313" key="1">
    <source>
        <dbReference type="EMBL" id="MEY2184303.1"/>
    </source>
</evidence>
<dbReference type="Proteomes" id="UP001562159">
    <property type="component" value="Unassembled WGS sequence"/>
</dbReference>
<dbReference type="EMBL" id="JBGBPY010000001">
    <property type="protein sequence ID" value="MEY2184303.1"/>
    <property type="molecule type" value="Genomic_DNA"/>
</dbReference>
<gene>
    <name evidence="1" type="ORF">AB7878_17975</name>
</gene>
<protein>
    <submittedName>
        <fullName evidence="1">Uncharacterized protein</fullName>
    </submittedName>
</protein>
<name>A0ABV4AV85_9GAMM</name>
<evidence type="ECO:0000313" key="2">
    <source>
        <dbReference type="Proteomes" id="UP001562159"/>
    </source>
</evidence>
<keyword evidence="2" id="KW-1185">Reference proteome</keyword>
<accession>A0ABV4AV85</accession>
<reference evidence="1 2" key="1">
    <citation type="submission" date="2024-07" db="EMBL/GenBank/DDBJ databases">
        <title>Molecular mechanisms and environmental adaptations of flagellar loss and biofilm growth of Rhodanobacter under environmental stress.</title>
        <authorList>
            <person name="Chen M."/>
        </authorList>
    </citation>
    <scope>NUCLEOTIDE SEQUENCE [LARGE SCALE GENOMIC DNA]</scope>
    <source>
        <strain evidence="1 2">RS22</strain>
    </source>
</reference>
<sequence>MSASARDVATCPDSGAAFASLASCTPFALFALLGAPVAWWSDAMFGFCGALVDVTVSAMTYPYELPGPDVAMPQEQHCPPG</sequence>
<proteinExistence type="predicted"/>
<dbReference type="PROSITE" id="PS51257">
    <property type="entry name" value="PROKAR_LIPOPROTEIN"/>
    <property type="match status" value="1"/>
</dbReference>
<comment type="caution">
    <text evidence="1">The sequence shown here is derived from an EMBL/GenBank/DDBJ whole genome shotgun (WGS) entry which is preliminary data.</text>
</comment>